<accession>A0A5E8CKN4</accession>
<keyword evidence="3" id="KW-0949">S-adenosyl-L-methionine</keyword>
<proteinExistence type="predicted"/>
<reference evidence="4" key="1">
    <citation type="submission" date="2019-09" db="EMBL/GenBank/DDBJ databases">
        <authorList>
            <person name="Needham M D."/>
        </authorList>
    </citation>
    <scope>NUCLEOTIDE SEQUENCE</scope>
</reference>
<name>A0A5E8CKN4_9ZZZZ</name>
<protein>
    <recommendedName>
        <fullName evidence="5">O-methyltransferase</fullName>
    </recommendedName>
</protein>
<dbReference type="SUPFAM" id="SSF53335">
    <property type="entry name" value="S-adenosyl-L-methionine-dependent methyltransferases"/>
    <property type="match status" value="1"/>
</dbReference>
<dbReference type="GO" id="GO:0008171">
    <property type="term" value="F:O-methyltransferase activity"/>
    <property type="evidence" value="ECO:0007669"/>
    <property type="project" value="InterPro"/>
</dbReference>
<gene>
    <name evidence="4" type="ORF">CPAV1605_984</name>
</gene>
<sequence>MDYVNDFNFNSLHSIQKEILRYNLMNETNNRRSPQITHLQAFFLQFLIKTNNIKSILEIGTYTGFSGISMVLVRRLLPISTFVLQLQAQ</sequence>
<evidence type="ECO:0000256" key="2">
    <source>
        <dbReference type="ARBA" id="ARBA00022679"/>
    </source>
</evidence>
<evidence type="ECO:0000256" key="1">
    <source>
        <dbReference type="ARBA" id="ARBA00022603"/>
    </source>
</evidence>
<dbReference type="AlphaFoldDB" id="A0A5E8CKN4"/>
<evidence type="ECO:0000313" key="4">
    <source>
        <dbReference type="EMBL" id="VVU95259.1"/>
    </source>
</evidence>
<dbReference type="GO" id="GO:0032259">
    <property type="term" value="P:methylation"/>
    <property type="evidence" value="ECO:0007669"/>
    <property type="project" value="UniProtKB-KW"/>
</dbReference>
<keyword evidence="1" id="KW-0489">Methyltransferase</keyword>
<dbReference type="Gene3D" id="3.40.50.150">
    <property type="entry name" value="Vaccinia Virus protein VP39"/>
    <property type="match status" value="1"/>
</dbReference>
<dbReference type="Pfam" id="PF01596">
    <property type="entry name" value="Methyltransf_3"/>
    <property type="match status" value="1"/>
</dbReference>
<dbReference type="EMBL" id="CABVLZ010000004">
    <property type="protein sequence ID" value="VVU95259.1"/>
    <property type="molecule type" value="Genomic_DNA"/>
</dbReference>
<organism evidence="4">
    <name type="scientific">seawater metagenome</name>
    <dbReference type="NCBI Taxonomy" id="1561972"/>
    <lineage>
        <taxon>unclassified sequences</taxon>
        <taxon>metagenomes</taxon>
        <taxon>ecological metagenomes</taxon>
    </lineage>
</organism>
<evidence type="ECO:0008006" key="5">
    <source>
        <dbReference type="Google" id="ProtNLM"/>
    </source>
</evidence>
<dbReference type="InterPro" id="IPR029063">
    <property type="entry name" value="SAM-dependent_MTases_sf"/>
</dbReference>
<dbReference type="InterPro" id="IPR002935">
    <property type="entry name" value="SAM_O-MeTrfase"/>
</dbReference>
<keyword evidence="2" id="KW-0808">Transferase</keyword>
<evidence type="ECO:0000256" key="3">
    <source>
        <dbReference type="ARBA" id="ARBA00022691"/>
    </source>
</evidence>